<dbReference type="InterPro" id="IPR011063">
    <property type="entry name" value="TilS/TtcA_N"/>
</dbReference>
<dbReference type="PANTHER" id="PTHR43033:SF1">
    <property type="entry name" value="TRNA(ILE)-LYSIDINE SYNTHASE-RELATED"/>
    <property type="match status" value="1"/>
</dbReference>
<dbReference type="Pfam" id="PF01171">
    <property type="entry name" value="ATP_bind_3"/>
    <property type="match status" value="1"/>
</dbReference>
<dbReference type="GO" id="GO:0005524">
    <property type="term" value="F:ATP binding"/>
    <property type="evidence" value="ECO:0007669"/>
    <property type="project" value="UniProtKB-KW"/>
</dbReference>
<dbReference type="Gene3D" id="3.40.50.620">
    <property type="entry name" value="HUPs"/>
    <property type="match status" value="1"/>
</dbReference>
<name>X1PX25_9ZZZZ</name>
<organism evidence="6">
    <name type="scientific">marine sediment metagenome</name>
    <dbReference type="NCBI Taxonomy" id="412755"/>
    <lineage>
        <taxon>unclassified sequences</taxon>
        <taxon>metagenomes</taxon>
        <taxon>ecological metagenomes</taxon>
    </lineage>
</organism>
<keyword evidence="3" id="KW-0547">Nucleotide-binding</keyword>
<evidence type="ECO:0000256" key="2">
    <source>
        <dbReference type="ARBA" id="ARBA00022694"/>
    </source>
</evidence>
<evidence type="ECO:0000259" key="5">
    <source>
        <dbReference type="Pfam" id="PF01171"/>
    </source>
</evidence>
<dbReference type="EMBL" id="BARV01042274">
    <property type="protein sequence ID" value="GAI47096.1"/>
    <property type="molecule type" value="Genomic_DNA"/>
</dbReference>
<feature type="non-terminal residue" evidence="6">
    <location>
        <position position="1"/>
    </location>
</feature>
<sequence>DSLTIIRPLLEVSHQQTEDYCRQHRLAPRLDASNLSLSPLRNRIRQQLLPLLESYNPGVAEALLRTGRIAGDDIDFLDEQVARLWDEVARQEGKTIILDKAGFDQMPPTLKRYLFRASVERLEASSRGARR</sequence>
<keyword evidence="2" id="KW-0819">tRNA processing</keyword>
<evidence type="ECO:0000313" key="6">
    <source>
        <dbReference type="EMBL" id="GAI47096.1"/>
    </source>
</evidence>
<proteinExistence type="predicted"/>
<dbReference type="AlphaFoldDB" id="X1PX25"/>
<feature type="non-terminal residue" evidence="6">
    <location>
        <position position="131"/>
    </location>
</feature>
<evidence type="ECO:0000256" key="4">
    <source>
        <dbReference type="ARBA" id="ARBA00022840"/>
    </source>
</evidence>
<reference evidence="6" key="1">
    <citation type="journal article" date="2014" name="Front. Microbiol.">
        <title>High frequency of phylogenetically diverse reductive dehalogenase-homologous genes in deep subseafloor sedimentary metagenomes.</title>
        <authorList>
            <person name="Kawai M."/>
            <person name="Futagami T."/>
            <person name="Toyoda A."/>
            <person name="Takaki Y."/>
            <person name="Nishi S."/>
            <person name="Hori S."/>
            <person name="Arai W."/>
            <person name="Tsubouchi T."/>
            <person name="Morono Y."/>
            <person name="Uchiyama I."/>
            <person name="Ito T."/>
            <person name="Fujiyama A."/>
            <person name="Inagaki F."/>
            <person name="Takami H."/>
        </authorList>
    </citation>
    <scope>NUCLEOTIDE SEQUENCE</scope>
    <source>
        <strain evidence="6">Expedition CK06-06</strain>
    </source>
</reference>
<comment type="caution">
    <text evidence="6">The sequence shown here is derived from an EMBL/GenBank/DDBJ whole genome shotgun (WGS) entry which is preliminary data.</text>
</comment>
<dbReference type="GO" id="GO:0016879">
    <property type="term" value="F:ligase activity, forming carbon-nitrogen bonds"/>
    <property type="evidence" value="ECO:0007669"/>
    <property type="project" value="InterPro"/>
</dbReference>
<gene>
    <name evidence="6" type="ORF">S06H3_63646</name>
</gene>
<dbReference type="InterPro" id="IPR012094">
    <property type="entry name" value="tRNA_Ile_lys_synt"/>
</dbReference>
<accession>X1PX25</accession>
<dbReference type="GO" id="GO:0008033">
    <property type="term" value="P:tRNA processing"/>
    <property type="evidence" value="ECO:0007669"/>
    <property type="project" value="UniProtKB-KW"/>
</dbReference>
<dbReference type="PANTHER" id="PTHR43033">
    <property type="entry name" value="TRNA(ILE)-LYSIDINE SYNTHASE-RELATED"/>
    <property type="match status" value="1"/>
</dbReference>
<evidence type="ECO:0000256" key="3">
    <source>
        <dbReference type="ARBA" id="ARBA00022741"/>
    </source>
</evidence>
<evidence type="ECO:0000256" key="1">
    <source>
        <dbReference type="ARBA" id="ARBA00022598"/>
    </source>
</evidence>
<protein>
    <recommendedName>
        <fullName evidence="5">tRNA(Ile)-lysidine/2-thiocytidine synthase N-terminal domain-containing protein</fullName>
    </recommendedName>
</protein>
<keyword evidence="4" id="KW-0067">ATP-binding</keyword>
<dbReference type="InterPro" id="IPR014729">
    <property type="entry name" value="Rossmann-like_a/b/a_fold"/>
</dbReference>
<feature type="domain" description="tRNA(Ile)-lysidine/2-thiocytidine synthase N-terminal" evidence="5">
    <location>
        <begin position="3"/>
        <end position="47"/>
    </location>
</feature>
<dbReference type="Gene3D" id="1.20.59.20">
    <property type="match status" value="1"/>
</dbReference>
<keyword evidence="1" id="KW-0436">Ligase</keyword>
<dbReference type="SUPFAM" id="SSF52402">
    <property type="entry name" value="Adenine nucleotide alpha hydrolases-like"/>
    <property type="match status" value="1"/>
</dbReference>